<evidence type="ECO:0000256" key="1">
    <source>
        <dbReference type="SAM" id="MobiDB-lite"/>
    </source>
</evidence>
<protein>
    <submittedName>
        <fullName evidence="2">Uncharacterized protein</fullName>
    </submittedName>
</protein>
<dbReference type="RefSeq" id="WP_170039537.1">
    <property type="nucleotide sequence ID" value="NZ_JABDTL010000002.1"/>
</dbReference>
<reference evidence="2 3" key="1">
    <citation type="submission" date="2020-08" db="EMBL/GenBank/DDBJ databases">
        <title>Genomic Encyclopedia of Type Strains, Phase IV (KMG-IV): sequencing the most valuable type-strain genomes for metagenomic binning, comparative biology and taxonomic classification.</title>
        <authorList>
            <person name="Goeker M."/>
        </authorList>
    </citation>
    <scope>NUCLEOTIDE SEQUENCE [LARGE SCALE GENOMIC DNA]</scope>
    <source>
        <strain evidence="2 3">DSM 29007</strain>
    </source>
</reference>
<feature type="compositionally biased region" description="Polar residues" evidence="1">
    <location>
        <begin position="9"/>
        <end position="20"/>
    </location>
</feature>
<feature type="region of interest" description="Disordered" evidence="1">
    <location>
        <begin position="1"/>
        <end position="26"/>
    </location>
</feature>
<gene>
    <name evidence="2" type="ORF">HNQ61_001558</name>
</gene>
<comment type="caution">
    <text evidence="2">The sequence shown here is derived from an EMBL/GenBank/DDBJ whole genome shotgun (WGS) entry which is preliminary data.</text>
</comment>
<sequence length="60" mass="6444">MRLDPDSLDVQSFATGSTSEPAPAESDGIMTITVVTVPKPVDPETHFYPCTRQLTCSTCV</sequence>
<proteinExistence type="predicted"/>
<name>A0A841GMC7_9BACT</name>
<dbReference type="AlphaFoldDB" id="A0A841GMC7"/>
<evidence type="ECO:0000313" key="3">
    <source>
        <dbReference type="Proteomes" id="UP000582837"/>
    </source>
</evidence>
<keyword evidence="3" id="KW-1185">Reference proteome</keyword>
<accession>A0A841GMC7</accession>
<organism evidence="2 3">
    <name type="scientific">Longimicrobium terrae</name>
    <dbReference type="NCBI Taxonomy" id="1639882"/>
    <lineage>
        <taxon>Bacteria</taxon>
        <taxon>Pseudomonadati</taxon>
        <taxon>Gemmatimonadota</taxon>
        <taxon>Longimicrobiia</taxon>
        <taxon>Longimicrobiales</taxon>
        <taxon>Longimicrobiaceae</taxon>
        <taxon>Longimicrobium</taxon>
    </lineage>
</organism>
<dbReference type="EMBL" id="JACHIA010000003">
    <property type="protein sequence ID" value="MBB6069941.1"/>
    <property type="molecule type" value="Genomic_DNA"/>
</dbReference>
<dbReference type="Proteomes" id="UP000582837">
    <property type="component" value="Unassembled WGS sequence"/>
</dbReference>
<evidence type="ECO:0000313" key="2">
    <source>
        <dbReference type="EMBL" id="MBB6069941.1"/>
    </source>
</evidence>